<accession>A0AAV9LNV2</accession>
<feature type="transmembrane region" description="Helical" evidence="1">
    <location>
        <begin position="81"/>
        <end position="109"/>
    </location>
</feature>
<dbReference type="AlphaFoldDB" id="A0AAV9LNV2"/>
<evidence type="ECO:0000313" key="3">
    <source>
        <dbReference type="Proteomes" id="UP001311915"/>
    </source>
</evidence>
<sequence>MVAGAHGFRLLLRHRRWSHAGRWDTCKIKGKVVKGAGSLVFVELLLGRGGLRLLRKTEVGNGEIWGSFRSSLALLFEGRRIVVGSVGFLGFCGWWFAGNGLWVVVCCLLENGEK</sequence>
<evidence type="ECO:0000256" key="1">
    <source>
        <dbReference type="SAM" id="Phobius"/>
    </source>
</evidence>
<gene>
    <name evidence="2" type="ORF">R3W88_032323</name>
</gene>
<name>A0AAV9LNV2_9SOLN</name>
<keyword evidence="1" id="KW-1133">Transmembrane helix</keyword>
<keyword evidence="1" id="KW-0812">Transmembrane</keyword>
<reference evidence="2 3" key="1">
    <citation type="submission" date="2023-10" db="EMBL/GenBank/DDBJ databases">
        <title>Genome-Wide Identification Analysis in wild type Solanum Pinnatisectum Reveals Some Genes Defensing Phytophthora Infestans.</title>
        <authorList>
            <person name="Sun C."/>
        </authorList>
    </citation>
    <scope>NUCLEOTIDE SEQUENCE [LARGE SCALE GENOMIC DNA]</scope>
    <source>
        <strain evidence="2">LQN</strain>
        <tissue evidence="2">Leaf</tissue>
    </source>
</reference>
<comment type="caution">
    <text evidence="2">The sequence shown here is derived from an EMBL/GenBank/DDBJ whole genome shotgun (WGS) entry which is preliminary data.</text>
</comment>
<keyword evidence="1" id="KW-0472">Membrane</keyword>
<organism evidence="2 3">
    <name type="scientific">Solanum pinnatisectum</name>
    <name type="common">tansyleaf nightshade</name>
    <dbReference type="NCBI Taxonomy" id="50273"/>
    <lineage>
        <taxon>Eukaryota</taxon>
        <taxon>Viridiplantae</taxon>
        <taxon>Streptophyta</taxon>
        <taxon>Embryophyta</taxon>
        <taxon>Tracheophyta</taxon>
        <taxon>Spermatophyta</taxon>
        <taxon>Magnoliopsida</taxon>
        <taxon>eudicotyledons</taxon>
        <taxon>Gunneridae</taxon>
        <taxon>Pentapetalae</taxon>
        <taxon>asterids</taxon>
        <taxon>lamiids</taxon>
        <taxon>Solanales</taxon>
        <taxon>Solanaceae</taxon>
        <taxon>Solanoideae</taxon>
        <taxon>Solaneae</taxon>
        <taxon>Solanum</taxon>
    </lineage>
</organism>
<protein>
    <submittedName>
        <fullName evidence="2">Uncharacterized protein</fullName>
    </submittedName>
</protein>
<dbReference type="Proteomes" id="UP001311915">
    <property type="component" value="Unassembled WGS sequence"/>
</dbReference>
<dbReference type="EMBL" id="JAWPEI010000005">
    <property type="protein sequence ID" value="KAK4727406.1"/>
    <property type="molecule type" value="Genomic_DNA"/>
</dbReference>
<evidence type="ECO:0000313" key="2">
    <source>
        <dbReference type="EMBL" id="KAK4727406.1"/>
    </source>
</evidence>
<keyword evidence="3" id="KW-1185">Reference proteome</keyword>
<proteinExistence type="predicted"/>